<proteinExistence type="predicted"/>
<reference evidence="1 2" key="1">
    <citation type="submission" date="2016-07" db="EMBL/GenBank/DDBJ databases">
        <title>Genome sequencing project for further understanding the molecular mechanisms of preventing non-alcoholic fatty liver disease.</title>
        <authorList>
            <person name="Wang H."/>
        </authorList>
    </citation>
    <scope>NUCLEOTIDE SEQUENCE [LARGE SCALE GENOMIC DNA]</scope>
    <source>
        <strain evidence="1 2">BS15</strain>
    </source>
</reference>
<evidence type="ECO:0000313" key="1">
    <source>
        <dbReference type="EMBL" id="AOG25494.1"/>
    </source>
</evidence>
<dbReference type="EMBL" id="CP016400">
    <property type="protein sequence ID" value="AOG25494.1"/>
    <property type="molecule type" value="Genomic_DNA"/>
</dbReference>
<evidence type="ECO:0000313" key="2">
    <source>
        <dbReference type="Proteomes" id="UP000094691"/>
    </source>
</evidence>
<gene>
    <name evidence="1" type="ORF">BBP16_00560</name>
</gene>
<sequence>MQIIVLNAEGSWLKMKIKSIIKTTKCIYAVSDDVDTIFNKMNEPCFFADTLFSKGEKSDLPCFSGALADAESNDFYKNRDGEPAYIIGHMQVVFNTSKIETVYPMDRDISGVEE</sequence>
<organism evidence="1 2">
    <name type="scientific">Lactobacillus johnsonii</name>
    <dbReference type="NCBI Taxonomy" id="33959"/>
    <lineage>
        <taxon>Bacteria</taxon>
        <taxon>Bacillati</taxon>
        <taxon>Bacillota</taxon>
        <taxon>Bacilli</taxon>
        <taxon>Lactobacillales</taxon>
        <taxon>Lactobacillaceae</taxon>
        <taxon>Lactobacillus</taxon>
    </lineage>
</organism>
<protein>
    <submittedName>
        <fullName evidence="1">Uncharacterized protein</fullName>
    </submittedName>
</protein>
<dbReference type="Proteomes" id="UP000094691">
    <property type="component" value="Chromosome"/>
</dbReference>
<accession>A0A9W3SK90</accession>
<dbReference type="AlphaFoldDB" id="A0A9W3SK90"/>
<name>A0A9W3SK90_LACJH</name>